<evidence type="ECO:0000313" key="1">
    <source>
        <dbReference type="EMBL" id="HIT94948.1"/>
    </source>
</evidence>
<proteinExistence type="predicted"/>
<dbReference type="NCBIfam" id="TIGR01549">
    <property type="entry name" value="HAD-SF-IA-v1"/>
    <property type="match status" value="1"/>
</dbReference>
<dbReference type="PROSITE" id="PS51257">
    <property type="entry name" value="PROKAR_LIPOPROTEIN"/>
    <property type="match status" value="1"/>
</dbReference>
<dbReference type="SFLD" id="SFLDG01129">
    <property type="entry name" value="C1.5:_HAD__Beta-PGM__Phosphata"/>
    <property type="match status" value="1"/>
</dbReference>
<dbReference type="EMBL" id="DVLW01000194">
    <property type="protein sequence ID" value="HIT94948.1"/>
    <property type="molecule type" value="Genomic_DNA"/>
</dbReference>
<dbReference type="InterPro" id="IPR036412">
    <property type="entry name" value="HAD-like_sf"/>
</dbReference>
<organism evidence="1 2">
    <name type="scientific">Candidatus Faecivivens stercoripullorum</name>
    <dbReference type="NCBI Taxonomy" id="2840805"/>
    <lineage>
        <taxon>Bacteria</taxon>
        <taxon>Bacillati</taxon>
        <taxon>Bacillota</taxon>
        <taxon>Clostridia</taxon>
        <taxon>Eubacteriales</taxon>
        <taxon>Oscillospiraceae</taxon>
        <taxon>Oscillospiraceae incertae sedis</taxon>
        <taxon>Candidatus Faecivivens</taxon>
    </lineage>
</organism>
<gene>
    <name evidence="1" type="ORF">IAC43_07155</name>
</gene>
<dbReference type="InterPro" id="IPR006439">
    <property type="entry name" value="HAD-SF_hydro_IA"/>
</dbReference>
<keyword evidence="1" id="KW-0378">Hydrolase</keyword>
<dbReference type="SFLD" id="SFLDS00003">
    <property type="entry name" value="Haloacid_Dehalogenase"/>
    <property type="match status" value="1"/>
</dbReference>
<dbReference type="Pfam" id="PF13419">
    <property type="entry name" value="HAD_2"/>
    <property type="match status" value="1"/>
</dbReference>
<accession>A0A9D1KRD2</accession>
<dbReference type="GO" id="GO:0008967">
    <property type="term" value="F:phosphoglycolate phosphatase activity"/>
    <property type="evidence" value="ECO:0007669"/>
    <property type="project" value="TreeGrafter"/>
</dbReference>
<dbReference type="Gene3D" id="1.10.150.240">
    <property type="entry name" value="Putative phosphatase, domain 2"/>
    <property type="match status" value="1"/>
</dbReference>
<dbReference type="InterPro" id="IPR041492">
    <property type="entry name" value="HAD_2"/>
</dbReference>
<dbReference type="InterPro" id="IPR050155">
    <property type="entry name" value="HAD-like_hydrolase_sf"/>
</dbReference>
<dbReference type="AlphaFoldDB" id="A0A9D1KRD2"/>
<sequence>MLKDHAIIFDLDGTLLDTLDDLTASVNAAMAACGLPPHSRDEVRNFVGNGVMRLIERCVEGGQENPQFKKAYGAFRLHYASHCQEHTAPYEGIIQMLGKLRIQGVPVAVVSNKFDAAVKKLCDAYFSGLVPVAIGEKDGINKKPAPDTVLAALKQLKMPVESAIYVGDSEVDIQTAHNAGTGLISVCWGFKTREFLTENGAGKIAETPGQLYDMLVETAAEMEKTGA</sequence>
<dbReference type="GO" id="GO:0005829">
    <property type="term" value="C:cytosol"/>
    <property type="evidence" value="ECO:0007669"/>
    <property type="project" value="TreeGrafter"/>
</dbReference>
<dbReference type="Proteomes" id="UP000824160">
    <property type="component" value="Unassembled WGS sequence"/>
</dbReference>
<dbReference type="SFLD" id="SFLDG01135">
    <property type="entry name" value="C1.5.6:_HAD__Beta-PGM__Phospha"/>
    <property type="match status" value="1"/>
</dbReference>
<dbReference type="InterPro" id="IPR023214">
    <property type="entry name" value="HAD_sf"/>
</dbReference>
<name>A0A9D1KRD2_9FIRM</name>
<dbReference type="PANTHER" id="PTHR43434">
    <property type="entry name" value="PHOSPHOGLYCOLATE PHOSPHATASE"/>
    <property type="match status" value="1"/>
</dbReference>
<reference evidence="1" key="1">
    <citation type="submission" date="2020-10" db="EMBL/GenBank/DDBJ databases">
        <authorList>
            <person name="Gilroy R."/>
        </authorList>
    </citation>
    <scope>NUCLEOTIDE SEQUENCE</scope>
    <source>
        <strain evidence="1">ChiBcec7-5410</strain>
    </source>
</reference>
<dbReference type="NCBIfam" id="TIGR01509">
    <property type="entry name" value="HAD-SF-IA-v3"/>
    <property type="match status" value="1"/>
</dbReference>
<comment type="caution">
    <text evidence="1">The sequence shown here is derived from an EMBL/GenBank/DDBJ whole genome shotgun (WGS) entry which is preliminary data.</text>
</comment>
<dbReference type="InterPro" id="IPR023198">
    <property type="entry name" value="PGP-like_dom2"/>
</dbReference>
<evidence type="ECO:0000313" key="2">
    <source>
        <dbReference type="Proteomes" id="UP000824160"/>
    </source>
</evidence>
<dbReference type="GO" id="GO:0006281">
    <property type="term" value="P:DNA repair"/>
    <property type="evidence" value="ECO:0007669"/>
    <property type="project" value="TreeGrafter"/>
</dbReference>
<dbReference type="PANTHER" id="PTHR43434:SF1">
    <property type="entry name" value="PHOSPHOGLYCOLATE PHOSPHATASE"/>
    <property type="match status" value="1"/>
</dbReference>
<reference evidence="1" key="2">
    <citation type="journal article" date="2021" name="PeerJ">
        <title>Extensive microbial diversity within the chicken gut microbiome revealed by metagenomics and culture.</title>
        <authorList>
            <person name="Gilroy R."/>
            <person name="Ravi A."/>
            <person name="Getino M."/>
            <person name="Pursley I."/>
            <person name="Horton D.L."/>
            <person name="Alikhan N.F."/>
            <person name="Baker D."/>
            <person name="Gharbi K."/>
            <person name="Hall N."/>
            <person name="Watson M."/>
            <person name="Adriaenssens E.M."/>
            <person name="Foster-Nyarko E."/>
            <person name="Jarju S."/>
            <person name="Secka A."/>
            <person name="Antonio M."/>
            <person name="Oren A."/>
            <person name="Chaudhuri R.R."/>
            <person name="La Ragione R."/>
            <person name="Hildebrand F."/>
            <person name="Pallen M.J."/>
        </authorList>
    </citation>
    <scope>NUCLEOTIDE SEQUENCE</scope>
    <source>
        <strain evidence="1">ChiBcec7-5410</strain>
    </source>
</reference>
<protein>
    <submittedName>
        <fullName evidence="1">HAD-IA family hydrolase</fullName>
    </submittedName>
</protein>
<dbReference type="SUPFAM" id="SSF56784">
    <property type="entry name" value="HAD-like"/>
    <property type="match status" value="1"/>
</dbReference>
<dbReference type="Gene3D" id="3.40.50.1000">
    <property type="entry name" value="HAD superfamily/HAD-like"/>
    <property type="match status" value="1"/>
</dbReference>